<organism evidence="1 2">
    <name type="scientific">Flavilitoribacter nigricans (strain ATCC 23147 / DSM 23189 / NBRC 102662 / NCIMB 1420 / SS-2)</name>
    <name type="common">Lewinella nigricans</name>
    <dbReference type="NCBI Taxonomy" id="1122177"/>
    <lineage>
        <taxon>Bacteria</taxon>
        <taxon>Pseudomonadati</taxon>
        <taxon>Bacteroidota</taxon>
        <taxon>Saprospiria</taxon>
        <taxon>Saprospirales</taxon>
        <taxon>Lewinellaceae</taxon>
        <taxon>Flavilitoribacter</taxon>
    </lineage>
</organism>
<sequence>MTEKVNCQLVYRTELGKVVTKQGIIRDVFTQQQPPLEIAVFENGLPIPTQNILHIRRMEG</sequence>
<proteinExistence type="predicted"/>
<reference evidence="1 2" key="1">
    <citation type="submission" date="2017-10" db="EMBL/GenBank/DDBJ databases">
        <title>The draft genome sequence of Lewinella nigricans NBRC 102662.</title>
        <authorList>
            <person name="Wang K."/>
        </authorList>
    </citation>
    <scope>NUCLEOTIDE SEQUENCE [LARGE SCALE GENOMIC DNA]</scope>
    <source>
        <strain evidence="1 2">NBRC 102662</strain>
    </source>
</reference>
<dbReference type="RefSeq" id="WP_099151364.1">
    <property type="nucleotide sequence ID" value="NZ_PDUD01000022.1"/>
</dbReference>
<comment type="caution">
    <text evidence="1">The sequence shown here is derived from an EMBL/GenBank/DDBJ whole genome shotgun (WGS) entry which is preliminary data.</text>
</comment>
<dbReference type="OrthoDB" id="5174363at2"/>
<name>A0A2D0NC13_FLAN2</name>
<protein>
    <submittedName>
        <fullName evidence="1">Uncharacterized protein</fullName>
    </submittedName>
</protein>
<dbReference type="AlphaFoldDB" id="A0A2D0NC13"/>
<accession>A0A2D0NC13</accession>
<evidence type="ECO:0000313" key="2">
    <source>
        <dbReference type="Proteomes" id="UP000223913"/>
    </source>
</evidence>
<keyword evidence="2" id="KW-1185">Reference proteome</keyword>
<evidence type="ECO:0000313" key="1">
    <source>
        <dbReference type="EMBL" id="PHN05313.1"/>
    </source>
</evidence>
<dbReference type="EMBL" id="PDUD01000022">
    <property type="protein sequence ID" value="PHN05313.1"/>
    <property type="molecule type" value="Genomic_DNA"/>
</dbReference>
<gene>
    <name evidence="1" type="ORF">CRP01_17505</name>
</gene>
<dbReference type="Proteomes" id="UP000223913">
    <property type="component" value="Unassembled WGS sequence"/>
</dbReference>